<proteinExistence type="predicted"/>
<comment type="caution">
    <text evidence="1">The sequence shown here is derived from an EMBL/GenBank/DDBJ whole genome shotgun (WGS) entry which is preliminary data.</text>
</comment>
<protein>
    <submittedName>
        <fullName evidence="1">Uncharacterized protein</fullName>
    </submittedName>
</protein>
<accession>A0AA94EP02</accession>
<evidence type="ECO:0000313" key="2">
    <source>
        <dbReference type="Proteomes" id="UP000288002"/>
    </source>
</evidence>
<dbReference type="AlphaFoldDB" id="A0AA94EP02"/>
<organism evidence="1 2">
    <name type="scientific">Pseudomonas koreensis</name>
    <dbReference type="NCBI Taxonomy" id="198620"/>
    <lineage>
        <taxon>Bacteria</taxon>
        <taxon>Pseudomonadati</taxon>
        <taxon>Pseudomonadota</taxon>
        <taxon>Gammaproteobacteria</taxon>
        <taxon>Pseudomonadales</taxon>
        <taxon>Pseudomonadaceae</taxon>
        <taxon>Pseudomonas</taxon>
    </lineage>
</organism>
<sequence>MSETFVVDDSGIDELSHLLTGPRRTTRHDVWLWLYLDDNENAGFDPATCNGITMRDTIAGFLRKNTDKLATINLKKDQFLIPDIYLKWIEEDERQYQWLLGRIKKITESRLPRGLVHLTGRNHLIAMLDLWNVEIGKKAGKIERLRYHWLSHKAKDRELEWFEDKKDGNKRCKCASEWLEKHPPSIFKRPPPISNYKELLMYFDEAEHGPQEQKAIIQGIKKRWSRKQFDVRAADKKQVNVMLSKTTIELLDTLAKKHELKRAQILELLITTESEDGVYLTGRLKGG</sequence>
<dbReference type="RefSeq" id="WP_127650088.1">
    <property type="nucleotide sequence ID" value="NZ_MKWS01000009.1"/>
</dbReference>
<dbReference type="EMBL" id="MKWS01000009">
    <property type="protein sequence ID" value="RVD77113.1"/>
    <property type="molecule type" value="Genomic_DNA"/>
</dbReference>
<dbReference type="Proteomes" id="UP000288002">
    <property type="component" value="Unassembled WGS sequence"/>
</dbReference>
<name>A0AA94EP02_9PSED</name>
<reference evidence="1 2" key="1">
    <citation type="submission" date="2016-10" db="EMBL/GenBank/DDBJ databases">
        <title>Search of new enzymes for the oxidation of sulfur compounds.</title>
        <authorList>
            <person name="Novo A."/>
            <person name="Moreira I.S."/>
            <person name="Castro P.M."/>
        </authorList>
    </citation>
    <scope>NUCLEOTIDE SEQUENCE [LARGE SCALE GENOMIC DNA]</scope>
    <source>
        <strain evidence="1 2">A9</strain>
    </source>
</reference>
<evidence type="ECO:0000313" key="1">
    <source>
        <dbReference type="EMBL" id="RVD77113.1"/>
    </source>
</evidence>
<gene>
    <name evidence="1" type="ORF">A9HBioS_3136</name>
</gene>